<protein>
    <recommendedName>
        <fullName evidence="4">Outer membrane protein beta-barrel domain-containing protein</fullName>
    </recommendedName>
</protein>
<dbReference type="OrthoDB" id="7256004at2"/>
<evidence type="ECO:0008006" key="4">
    <source>
        <dbReference type="Google" id="ProtNLM"/>
    </source>
</evidence>
<organism evidence="2 3">
    <name type="scientific">Sphingomonas pokkalii</name>
    <dbReference type="NCBI Taxonomy" id="2175090"/>
    <lineage>
        <taxon>Bacteria</taxon>
        <taxon>Pseudomonadati</taxon>
        <taxon>Pseudomonadota</taxon>
        <taxon>Alphaproteobacteria</taxon>
        <taxon>Sphingomonadales</taxon>
        <taxon>Sphingomonadaceae</taxon>
        <taxon>Sphingomonas</taxon>
    </lineage>
</organism>
<feature type="signal peptide" evidence="1">
    <location>
        <begin position="1"/>
        <end position="20"/>
    </location>
</feature>
<accession>A0A2U0SC38</accession>
<dbReference type="EMBL" id="QENQ01000001">
    <property type="protein sequence ID" value="PVX28933.1"/>
    <property type="molecule type" value="Genomic_DNA"/>
</dbReference>
<dbReference type="Proteomes" id="UP000245890">
    <property type="component" value="Unassembled WGS sequence"/>
</dbReference>
<gene>
    <name evidence="2" type="ORF">DD559_05955</name>
</gene>
<dbReference type="RefSeq" id="WP_116468376.1">
    <property type="nucleotide sequence ID" value="NZ_QENQ01000001.1"/>
</dbReference>
<comment type="caution">
    <text evidence="2">The sequence shown here is derived from an EMBL/GenBank/DDBJ whole genome shotgun (WGS) entry which is preliminary data.</text>
</comment>
<dbReference type="AlphaFoldDB" id="A0A2U0SC38"/>
<evidence type="ECO:0000256" key="1">
    <source>
        <dbReference type="SAM" id="SignalP"/>
    </source>
</evidence>
<name>A0A2U0SC38_9SPHN</name>
<reference evidence="2 3" key="1">
    <citation type="submission" date="2018-05" db="EMBL/GenBank/DDBJ databases">
        <title>Description of Sphingomonas pokkalii sp nov, isolated from the rhizosphere of saline tolerant pokkali rice and its draft genome analysis.</title>
        <authorList>
            <person name="Menon R."/>
            <person name="Kumari S."/>
            <person name="Rameshkumar N."/>
        </authorList>
    </citation>
    <scope>NUCLEOTIDE SEQUENCE [LARGE SCALE GENOMIC DNA]</scope>
    <source>
        <strain evidence="2 3">L3B27</strain>
    </source>
</reference>
<proteinExistence type="predicted"/>
<keyword evidence="3" id="KW-1185">Reference proteome</keyword>
<feature type="chain" id="PRO_5015513239" description="Outer membrane protein beta-barrel domain-containing protein" evidence="1">
    <location>
        <begin position="21"/>
        <end position="229"/>
    </location>
</feature>
<sequence length="229" mass="24196">MKRIGVAALCAALVAGPALAQDHAPAESGRVSFGVTAGTLGVGPEIGYRANQTIGVRANGGFLSLDHDFSADGIDYRGHAKLASGGVIVDLYPFGGGFRISGGARYNGNAGRLRATPNRPTQIGGMIFTPQQIGTITGRADVREFAPQLTLGYGGSLRKGLSFNIEAGALFQGAVRIRDFTSNGSLATDQTVAGTTYRKELVKQRNDLQDKANDYQVYPILQVGLKYRF</sequence>
<evidence type="ECO:0000313" key="2">
    <source>
        <dbReference type="EMBL" id="PVX28933.1"/>
    </source>
</evidence>
<evidence type="ECO:0000313" key="3">
    <source>
        <dbReference type="Proteomes" id="UP000245890"/>
    </source>
</evidence>
<dbReference type="Gene3D" id="2.40.160.170">
    <property type="match status" value="1"/>
</dbReference>
<keyword evidence="1" id="KW-0732">Signal</keyword>